<reference evidence="3" key="2">
    <citation type="submission" date="2015-01" db="EMBL/GenBank/DDBJ databases">
        <title>Evolutionary Origins and Diversification of the Mycorrhizal Mutualists.</title>
        <authorList>
            <consortium name="DOE Joint Genome Institute"/>
            <consortium name="Mycorrhizal Genomics Consortium"/>
            <person name="Kohler A."/>
            <person name="Kuo A."/>
            <person name="Nagy L.G."/>
            <person name="Floudas D."/>
            <person name="Copeland A."/>
            <person name="Barry K.W."/>
            <person name="Cichocki N."/>
            <person name="Veneault-Fourrey C."/>
            <person name="LaButti K."/>
            <person name="Lindquist E.A."/>
            <person name="Lipzen A."/>
            <person name="Lundell T."/>
            <person name="Morin E."/>
            <person name="Murat C."/>
            <person name="Riley R."/>
            <person name="Ohm R."/>
            <person name="Sun H."/>
            <person name="Tunlid A."/>
            <person name="Henrissat B."/>
            <person name="Grigoriev I.V."/>
            <person name="Hibbett D.S."/>
            <person name="Martin F."/>
        </authorList>
    </citation>
    <scope>NUCLEOTIDE SEQUENCE [LARGE SCALE GENOMIC DNA]</scope>
    <source>
        <strain evidence="3">F 1598</strain>
    </source>
</reference>
<feature type="compositionally biased region" description="Polar residues" evidence="1">
    <location>
        <begin position="37"/>
        <end position="50"/>
    </location>
</feature>
<dbReference type="HOGENOM" id="CLU_1428479_0_0_1"/>
<feature type="region of interest" description="Disordered" evidence="1">
    <location>
        <begin position="1"/>
        <end position="22"/>
    </location>
</feature>
<dbReference type="EMBL" id="KN832977">
    <property type="protein sequence ID" value="KIM88291.1"/>
    <property type="molecule type" value="Genomic_DNA"/>
</dbReference>
<proteinExistence type="predicted"/>
<dbReference type="Proteomes" id="UP000054166">
    <property type="component" value="Unassembled WGS sequence"/>
</dbReference>
<gene>
    <name evidence="2" type="ORF">PILCRDRAFT_3307</name>
</gene>
<sequence>MTTTTHHTTQPLSPLSRLAREGPEIEPRRLSFGFLTQTPSLPRVSQTHDPTTTTTSYALSPHPYTPPPIAVPPSTRETEPRRLGFVFLAQTPSPPHVSRTHDPTTTITSYAPPIYFYAWFPVIASHGAPETEPRWLSFIFLTQTPSPPRVLRTHDPTTTTTTLYAPPPYSYAWSPITASHGAPATEPRRLGLVF</sequence>
<protein>
    <submittedName>
        <fullName evidence="2">Uncharacterized protein</fullName>
    </submittedName>
</protein>
<organism evidence="2 3">
    <name type="scientific">Piloderma croceum (strain F 1598)</name>
    <dbReference type="NCBI Taxonomy" id="765440"/>
    <lineage>
        <taxon>Eukaryota</taxon>
        <taxon>Fungi</taxon>
        <taxon>Dikarya</taxon>
        <taxon>Basidiomycota</taxon>
        <taxon>Agaricomycotina</taxon>
        <taxon>Agaricomycetes</taxon>
        <taxon>Agaricomycetidae</taxon>
        <taxon>Atheliales</taxon>
        <taxon>Atheliaceae</taxon>
        <taxon>Piloderma</taxon>
    </lineage>
</organism>
<name>A0A0C3GCC3_PILCF</name>
<dbReference type="InParanoid" id="A0A0C3GCC3"/>
<feature type="region of interest" description="Disordered" evidence="1">
    <location>
        <begin position="37"/>
        <end position="66"/>
    </location>
</feature>
<accession>A0A0C3GCC3</accession>
<reference evidence="2 3" key="1">
    <citation type="submission" date="2014-04" db="EMBL/GenBank/DDBJ databases">
        <authorList>
            <consortium name="DOE Joint Genome Institute"/>
            <person name="Kuo A."/>
            <person name="Tarkka M."/>
            <person name="Buscot F."/>
            <person name="Kohler A."/>
            <person name="Nagy L.G."/>
            <person name="Floudas D."/>
            <person name="Copeland A."/>
            <person name="Barry K.W."/>
            <person name="Cichocki N."/>
            <person name="Veneault-Fourrey C."/>
            <person name="LaButti K."/>
            <person name="Lindquist E.A."/>
            <person name="Lipzen A."/>
            <person name="Lundell T."/>
            <person name="Morin E."/>
            <person name="Murat C."/>
            <person name="Sun H."/>
            <person name="Tunlid A."/>
            <person name="Henrissat B."/>
            <person name="Grigoriev I.V."/>
            <person name="Hibbett D.S."/>
            <person name="Martin F."/>
            <person name="Nordberg H.P."/>
            <person name="Cantor M.N."/>
            <person name="Hua S.X."/>
        </authorList>
    </citation>
    <scope>NUCLEOTIDE SEQUENCE [LARGE SCALE GENOMIC DNA]</scope>
    <source>
        <strain evidence="2 3">F 1598</strain>
    </source>
</reference>
<dbReference type="AlphaFoldDB" id="A0A0C3GCC3"/>
<keyword evidence="3" id="KW-1185">Reference proteome</keyword>
<evidence type="ECO:0000313" key="2">
    <source>
        <dbReference type="EMBL" id="KIM88291.1"/>
    </source>
</evidence>
<evidence type="ECO:0000256" key="1">
    <source>
        <dbReference type="SAM" id="MobiDB-lite"/>
    </source>
</evidence>
<evidence type="ECO:0000313" key="3">
    <source>
        <dbReference type="Proteomes" id="UP000054166"/>
    </source>
</evidence>